<comment type="caution">
    <text evidence="1">The sequence shown here is derived from an EMBL/GenBank/DDBJ whole genome shotgun (WGS) entry which is preliminary data.</text>
</comment>
<dbReference type="PANTHER" id="PTHR22946:SF4">
    <property type="entry name" value="ESTERASE FRSA"/>
    <property type="match status" value="1"/>
</dbReference>
<dbReference type="Pfam" id="PF01738">
    <property type="entry name" value="DLH"/>
    <property type="match status" value="1"/>
</dbReference>
<dbReference type="PANTHER" id="PTHR22946">
    <property type="entry name" value="DIENELACTONE HYDROLASE DOMAIN-CONTAINING PROTEIN-RELATED"/>
    <property type="match status" value="1"/>
</dbReference>
<dbReference type="AlphaFoldDB" id="A0A6G4MBJ8"/>
<dbReference type="EMBL" id="JAAJTI010000004">
    <property type="protein sequence ID" value="NGF22665.1"/>
    <property type="molecule type" value="Genomic_DNA"/>
</dbReference>
<dbReference type="Gene3D" id="3.40.50.1820">
    <property type="entry name" value="alpha/beta hydrolase"/>
    <property type="match status" value="1"/>
</dbReference>
<sequence length="210" mass="23295">MQGLVRGVLLCPNMMGLTESNIYHGKRIAAMGYTVLVADLYGRGFSLSSDEAFAMMTELKDTPEEINRLNIVLEILSDDKHVIREKVGVVGFCYGGHCALELARIGAEIKTSISVHGTLTTTRPIVKGRTSAKVVVLNGARDSFVPLLHVIEFFKEMVTAEANFEFVNYAEAVHSFTFPKADIPGKMFYHEDICNRAFKHIESTLHEALI</sequence>
<dbReference type="RefSeq" id="WP_077266079.1">
    <property type="nucleotide sequence ID" value="NZ_BIIX01000035.1"/>
</dbReference>
<name>A0A6G4MBJ8_KLEPN</name>
<organism evidence="1">
    <name type="scientific">Klebsiella pneumoniae</name>
    <dbReference type="NCBI Taxonomy" id="573"/>
    <lineage>
        <taxon>Bacteria</taxon>
        <taxon>Pseudomonadati</taxon>
        <taxon>Pseudomonadota</taxon>
        <taxon>Gammaproteobacteria</taxon>
        <taxon>Enterobacterales</taxon>
        <taxon>Enterobacteriaceae</taxon>
        <taxon>Klebsiella/Raoultella group</taxon>
        <taxon>Klebsiella</taxon>
        <taxon>Klebsiella pneumoniae complex</taxon>
    </lineage>
</organism>
<accession>A0A6G4MBJ8</accession>
<proteinExistence type="predicted"/>
<keyword evidence="1" id="KW-0378">Hydrolase</keyword>
<gene>
    <name evidence="1" type="ORF">G5628_15205</name>
</gene>
<dbReference type="InterPro" id="IPR002925">
    <property type="entry name" value="Dienelactn_hydro"/>
</dbReference>
<evidence type="ECO:0000313" key="1">
    <source>
        <dbReference type="EMBL" id="NGF22665.1"/>
    </source>
</evidence>
<dbReference type="GO" id="GO:0016787">
    <property type="term" value="F:hydrolase activity"/>
    <property type="evidence" value="ECO:0007669"/>
    <property type="project" value="UniProtKB-KW"/>
</dbReference>
<dbReference type="SUPFAM" id="SSF53474">
    <property type="entry name" value="alpha/beta-Hydrolases"/>
    <property type="match status" value="1"/>
</dbReference>
<reference evidence="1" key="1">
    <citation type="submission" date="2020-02" db="EMBL/GenBank/DDBJ databases">
        <title>WGS of Carbapenem-Resistant Entrobacteriaceae.</title>
        <authorList>
            <person name="Tokajian S."/>
            <person name="El Chaar M."/>
            <person name="El Khoury M."/>
        </authorList>
    </citation>
    <scope>NUCLEOTIDE SEQUENCE</scope>
    <source>
        <strain evidence="1">KPM_14</strain>
    </source>
</reference>
<dbReference type="InterPro" id="IPR050261">
    <property type="entry name" value="FrsA_esterase"/>
</dbReference>
<protein>
    <submittedName>
        <fullName evidence="1">Dienelactone hydrolase family protein</fullName>
    </submittedName>
</protein>
<dbReference type="InterPro" id="IPR029058">
    <property type="entry name" value="AB_hydrolase_fold"/>
</dbReference>